<dbReference type="InterPro" id="IPR051692">
    <property type="entry name" value="OMP-like"/>
</dbReference>
<evidence type="ECO:0000256" key="3">
    <source>
        <dbReference type="ARBA" id="ARBA00023136"/>
    </source>
</evidence>
<keyword evidence="8" id="KW-1185">Reference proteome</keyword>
<evidence type="ECO:0000256" key="1">
    <source>
        <dbReference type="ARBA" id="ARBA00004442"/>
    </source>
</evidence>
<feature type="chain" id="PRO_5012574451" description="Outer membrane protein beta-barrel domain-containing protein" evidence="5">
    <location>
        <begin position="40"/>
        <end position="592"/>
    </location>
</feature>
<accession>A0A1W6MWC1</accession>
<evidence type="ECO:0000256" key="2">
    <source>
        <dbReference type="ARBA" id="ARBA00022729"/>
    </source>
</evidence>
<proteinExistence type="predicted"/>
<evidence type="ECO:0000313" key="8">
    <source>
        <dbReference type="Proteomes" id="UP000193978"/>
    </source>
</evidence>
<dbReference type="SUPFAM" id="SSF103515">
    <property type="entry name" value="Autotransporter"/>
    <property type="match status" value="1"/>
</dbReference>
<keyword evidence="3" id="KW-0472">Membrane</keyword>
<dbReference type="PANTHER" id="PTHR34001:SF3">
    <property type="entry name" value="BLL7405 PROTEIN"/>
    <property type="match status" value="1"/>
</dbReference>
<dbReference type="RefSeq" id="WP_085772015.1">
    <property type="nucleotide sequence ID" value="NZ_AP027149.1"/>
</dbReference>
<reference evidence="7 8" key="1">
    <citation type="submission" date="2017-02" db="EMBL/GenBank/DDBJ databases">
        <authorList>
            <person name="Peterson S.W."/>
        </authorList>
    </citation>
    <scope>NUCLEOTIDE SEQUENCE [LARGE SCALE GENOMIC DNA]</scope>
    <source>
        <strain evidence="7 8">S285</strain>
    </source>
</reference>
<dbReference type="InterPro" id="IPR036709">
    <property type="entry name" value="Autotransporte_beta_dom_sf"/>
</dbReference>
<name>A0A1W6MWC1_9HYPH</name>
<dbReference type="Gene3D" id="2.40.160.20">
    <property type="match status" value="1"/>
</dbReference>
<dbReference type="Pfam" id="PF13505">
    <property type="entry name" value="OMP_b-brl"/>
    <property type="match status" value="1"/>
</dbReference>
<dbReference type="Gene3D" id="2.40.128.90">
    <property type="entry name" value="OMPT-like"/>
    <property type="match status" value="1"/>
</dbReference>
<dbReference type="STRING" id="655015.B1812_13295"/>
<dbReference type="GO" id="GO:0009279">
    <property type="term" value="C:cell outer membrane"/>
    <property type="evidence" value="ECO:0007669"/>
    <property type="project" value="UniProtKB-SubCell"/>
</dbReference>
<dbReference type="GO" id="GO:0004190">
    <property type="term" value="F:aspartic-type endopeptidase activity"/>
    <property type="evidence" value="ECO:0007669"/>
    <property type="project" value="InterPro"/>
</dbReference>
<dbReference type="AlphaFoldDB" id="A0A1W6MWC1"/>
<comment type="subcellular location">
    <subcellularLocation>
        <location evidence="1">Cell outer membrane</location>
    </subcellularLocation>
</comment>
<dbReference type="EMBL" id="CP019948">
    <property type="protein sequence ID" value="ARN81898.1"/>
    <property type="molecule type" value="Genomic_DNA"/>
</dbReference>
<keyword evidence="2 5" id="KW-0732">Signal</keyword>
<evidence type="ECO:0000256" key="5">
    <source>
        <dbReference type="SAM" id="SignalP"/>
    </source>
</evidence>
<keyword evidence="4" id="KW-0998">Cell outer membrane</keyword>
<organism evidence="7 8">
    <name type="scientific">Methylocystis bryophila</name>
    <dbReference type="NCBI Taxonomy" id="655015"/>
    <lineage>
        <taxon>Bacteria</taxon>
        <taxon>Pseudomonadati</taxon>
        <taxon>Pseudomonadota</taxon>
        <taxon>Alphaproteobacteria</taxon>
        <taxon>Hyphomicrobiales</taxon>
        <taxon>Methylocystaceae</taxon>
        <taxon>Methylocystis</taxon>
    </lineage>
</organism>
<evidence type="ECO:0000313" key="7">
    <source>
        <dbReference type="EMBL" id="ARN81898.1"/>
    </source>
</evidence>
<dbReference type="InterPro" id="IPR053724">
    <property type="entry name" value="OMP_A26_sf"/>
</dbReference>
<evidence type="ECO:0000259" key="6">
    <source>
        <dbReference type="Pfam" id="PF13505"/>
    </source>
</evidence>
<feature type="signal peptide" evidence="5">
    <location>
        <begin position="1"/>
        <end position="39"/>
    </location>
</feature>
<dbReference type="SUPFAM" id="SSF69917">
    <property type="entry name" value="OMPT-like"/>
    <property type="match status" value="1"/>
</dbReference>
<evidence type="ECO:0000256" key="4">
    <source>
        <dbReference type="ARBA" id="ARBA00023237"/>
    </source>
</evidence>
<dbReference type="Proteomes" id="UP000193978">
    <property type="component" value="Chromosome"/>
</dbReference>
<dbReference type="OrthoDB" id="7591823at2"/>
<sequence length="592" mass="63269">MGLPAASLPFRLSSPLLRKSGLRPLLLAGALIPATFAQAADLALPAVKDAPVFNAPLPYELEVGARYFYSTGYYRGDLYDAQYTNIMNSRLTYGNLDAHSAETFFRFDHETGLFLKGYLGGGSIVGGHLTDEDYPPREDVYSKTTHSQSGGSLQYAAIDGGFNVLKTPHYRLGGFVGYQYFRERMNTFGCMQIATNPTVCAGGGAQPTTLDGLDDDARWQSLRLGLSGRIALMPRLNFDAEVAWAHNWLKGTDYHNNRANIWGTRDDGAGNGLQAEALLSYDLTPQLSVGVGGRYWYFDGGSGLSHWERTLKGGAPAPQRATSERYGMFLQTAYKIGGPNAPAAPFSPLTLTKSAPSVHDWSGFYLGPNIGYGMGATTAFFTPLTTGGLNADYLASVPTSRTYPSVGFVGGGQTGYNYAIGQNALVGVETDIDYAHIGGSFGYTYLYPNVTSAARTEWLGTTRLRLGWTPGSGALFFYATGGLAYGGGFFNAAALDAAHYVVGANTSASIGWAAGAGAELAVAENVSLRAEYLFVDLGRRNVVATDFGGPAAGEIPLAYRLQSQVQHNLVRLGVNYRFNLLNAGATPVLASY</sequence>
<gene>
    <name evidence="7" type="ORF">B1812_13295</name>
</gene>
<feature type="domain" description="Outer membrane protein beta-barrel" evidence="6">
    <location>
        <begin position="355"/>
        <end position="578"/>
    </location>
</feature>
<protein>
    <recommendedName>
        <fullName evidence="6">Outer membrane protein beta-barrel domain-containing protein</fullName>
    </recommendedName>
</protein>
<dbReference type="InterPro" id="IPR020080">
    <property type="entry name" value="OM_adhesin/peptidase_omptin"/>
</dbReference>
<dbReference type="InterPro" id="IPR027385">
    <property type="entry name" value="Beta-barrel_OMP"/>
</dbReference>
<dbReference type="PANTHER" id="PTHR34001">
    <property type="entry name" value="BLL7405 PROTEIN"/>
    <property type="match status" value="1"/>
</dbReference>
<dbReference type="KEGG" id="mbry:B1812_13295"/>